<evidence type="ECO:0000256" key="1">
    <source>
        <dbReference type="ARBA" id="ARBA00022723"/>
    </source>
</evidence>
<dbReference type="STRING" id="4829.A0A168RSE2"/>
<protein>
    <recommendedName>
        <fullName evidence="11">PHD-type domain-containing protein</fullName>
    </recommendedName>
</protein>
<dbReference type="PROSITE" id="PS01359">
    <property type="entry name" value="ZF_PHD_1"/>
    <property type="match status" value="1"/>
</dbReference>
<evidence type="ECO:0000259" key="8">
    <source>
        <dbReference type="PROSITE" id="PS51805"/>
    </source>
</evidence>
<dbReference type="InterPro" id="IPR001965">
    <property type="entry name" value="Znf_PHD"/>
</dbReference>
<dbReference type="InterPro" id="IPR013083">
    <property type="entry name" value="Znf_RING/FYVE/PHD"/>
</dbReference>
<dbReference type="AlphaFoldDB" id="A0A168RSE2"/>
<dbReference type="InterPro" id="IPR050701">
    <property type="entry name" value="Histone_Mod_Regulator"/>
</dbReference>
<evidence type="ECO:0000313" key="10">
    <source>
        <dbReference type="Proteomes" id="UP000078561"/>
    </source>
</evidence>
<evidence type="ECO:0000259" key="7">
    <source>
        <dbReference type="PROSITE" id="PS50016"/>
    </source>
</evidence>
<feature type="region of interest" description="Disordered" evidence="6">
    <location>
        <begin position="940"/>
        <end position="965"/>
    </location>
</feature>
<accession>A0A168RSE2</accession>
<evidence type="ECO:0000256" key="4">
    <source>
        <dbReference type="ARBA" id="ARBA00022833"/>
    </source>
</evidence>
<evidence type="ECO:0000256" key="5">
    <source>
        <dbReference type="PROSITE-ProRule" id="PRU00146"/>
    </source>
</evidence>
<dbReference type="InterPro" id="IPR019786">
    <property type="entry name" value="Zinc_finger_PHD-type_CS"/>
</dbReference>
<proteinExistence type="predicted"/>
<dbReference type="EMBL" id="LT554740">
    <property type="protein sequence ID" value="SAM07326.1"/>
    <property type="molecule type" value="Genomic_DNA"/>
</dbReference>
<dbReference type="PROSITE" id="PS51805">
    <property type="entry name" value="EPHD"/>
    <property type="match status" value="1"/>
</dbReference>
<dbReference type="SUPFAM" id="SSF57903">
    <property type="entry name" value="FYVE/PHD zinc finger"/>
    <property type="match status" value="1"/>
</dbReference>
<evidence type="ECO:0008006" key="11">
    <source>
        <dbReference type="Google" id="ProtNLM"/>
    </source>
</evidence>
<dbReference type="GO" id="GO:0008270">
    <property type="term" value="F:zinc ion binding"/>
    <property type="evidence" value="ECO:0007669"/>
    <property type="project" value="UniProtKB-KW"/>
</dbReference>
<organism evidence="9">
    <name type="scientific">Absidia glauca</name>
    <name type="common">Pin mould</name>
    <dbReference type="NCBI Taxonomy" id="4829"/>
    <lineage>
        <taxon>Eukaryota</taxon>
        <taxon>Fungi</taxon>
        <taxon>Fungi incertae sedis</taxon>
        <taxon>Mucoromycota</taxon>
        <taxon>Mucoromycotina</taxon>
        <taxon>Mucoromycetes</taxon>
        <taxon>Mucorales</taxon>
        <taxon>Cunninghamellaceae</taxon>
        <taxon>Absidia</taxon>
    </lineage>
</organism>
<keyword evidence="1" id="KW-0479">Metal-binding</keyword>
<dbReference type="InterPro" id="IPR034732">
    <property type="entry name" value="EPHD"/>
</dbReference>
<evidence type="ECO:0000313" key="9">
    <source>
        <dbReference type="EMBL" id="SAM07326.1"/>
    </source>
</evidence>
<keyword evidence="10" id="KW-1185">Reference proteome</keyword>
<dbReference type="PROSITE" id="PS50016">
    <property type="entry name" value="ZF_PHD_2"/>
    <property type="match status" value="1"/>
</dbReference>
<dbReference type="OrthoDB" id="20839at2759"/>
<feature type="compositionally biased region" description="Polar residues" evidence="6">
    <location>
        <begin position="337"/>
        <end position="346"/>
    </location>
</feature>
<keyword evidence="4" id="KW-0862">Zinc</keyword>
<dbReference type="Pfam" id="PF13831">
    <property type="entry name" value="PHD_2"/>
    <property type="match status" value="1"/>
</dbReference>
<evidence type="ECO:0000256" key="6">
    <source>
        <dbReference type="SAM" id="MobiDB-lite"/>
    </source>
</evidence>
<dbReference type="Pfam" id="PF10513">
    <property type="entry name" value="EPL1"/>
    <property type="match status" value="1"/>
</dbReference>
<evidence type="ECO:0000256" key="2">
    <source>
        <dbReference type="ARBA" id="ARBA00022737"/>
    </source>
</evidence>
<dbReference type="SMART" id="SM00249">
    <property type="entry name" value="PHD"/>
    <property type="match status" value="2"/>
</dbReference>
<feature type="domain" description="PHD-type" evidence="8">
    <location>
        <begin position="708"/>
        <end position="825"/>
    </location>
</feature>
<dbReference type="PANTHER" id="PTHR13793:SF107">
    <property type="entry name" value="BROMODOMAIN-CONTAINING PROTEIN HOMOLOG"/>
    <property type="match status" value="1"/>
</dbReference>
<dbReference type="Proteomes" id="UP000078561">
    <property type="component" value="Unassembled WGS sequence"/>
</dbReference>
<dbReference type="InterPro" id="IPR011011">
    <property type="entry name" value="Znf_FYVE_PHD"/>
</dbReference>
<feature type="compositionally biased region" description="Polar residues" evidence="6">
    <location>
        <begin position="944"/>
        <end position="965"/>
    </location>
</feature>
<keyword evidence="2" id="KW-0677">Repeat</keyword>
<evidence type="ECO:0000256" key="3">
    <source>
        <dbReference type="ARBA" id="ARBA00022771"/>
    </source>
</evidence>
<reference evidence="9" key="1">
    <citation type="submission" date="2016-04" db="EMBL/GenBank/DDBJ databases">
        <authorList>
            <person name="Evans L.H."/>
            <person name="Alamgir A."/>
            <person name="Owens N."/>
            <person name="Weber N.D."/>
            <person name="Virtaneva K."/>
            <person name="Barbian K."/>
            <person name="Babar A."/>
            <person name="Rosenke K."/>
        </authorList>
    </citation>
    <scope>NUCLEOTIDE SEQUENCE [LARGE SCALE GENOMIC DNA]</scope>
    <source>
        <strain evidence="9">CBS 101.48</strain>
    </source>
</reference>
<keyword evidence="3 5" id="KW-0863">Zinc-finger</keyword>
<dbReference type="PANTHER" id="PTHR13793">
    <property type="entry name" value="PHD FINGER PROTEINS"/>
    <property type="match status" value="1"/>
</dbReference>
<dbReference type="Gene3D" id="3.30.40.10">
    <property type="entry name" value="Zinc/RING finger domain, C3HC4 (zinc finger)"/>
    <property type="match status" value="2"/>
</dbReference>
<dbReference type="Pfam" id="PF13832">
    <property type="entry name" value="zf-HC5HC2H_2"/>
    <property type="match status" value="1"/>
</dbReference>
<feature type="domain" description="PHD-type" evidence="7">
    <location>
        <begin position="654"/>
        <end position="704"/>
    </location>
</feature>
<name>A0A168RSE2_ABSGL</name>
<sequence>MPSINATAIPTVVNDEMMVSPINPSWAFDAQSSLFSTDTRSEEESISSAMDPQEELFYRHRRSFRDLSRAVRLRQAARQHQENVPRAITPFETPASSPYCFSNNEDCMHTSPTNQYKHLPTCALSCYFLDFQVIYNDGGCFSPEYDISNVLKNDSSLQQNWYSESNLAIQRRAGLDGQIVRAEQSHHPITSSRVKKVLFFFLIVLLISKVQPGTSRFDSFTKDDYDDFTNSDDLSDFSGVDEDRPVAWFSTTNTSQHVIPLNERSGKYILIKLLRSEGEGQENIDLQYIGFVGMKRSFTFDYTCFRLHCQLPKLRLSGFEIHWSDQRKIKATHIPRHNNNNNTSSRKAPIPFNIRDDGTNRDHVLKVLMVGTSMHSPAPAPEPTKTGSRESQAFIDICPGLDVNDKLEVDRCYGEVTLDEAWDDIATHSVNSLDVNSLSRTSSMAITESSTNSDSQGSLDSSPHCFAAVDSACFGIGALSKPFFSDYVDLHSNNDYHHEHTAAIFSPDGLFVDDLGTTGLVGTMGQEPAWTDNTKQEPLAELSVNPYPFCAELISGCHGTSRQDTPERYDSPLQGNYIRYKELTETELYNKIEYDMDESDQAFLDSINDNRLLHGLGQISCGAFEIVIDRLEKEWFALTKNLQSHLKPAPFPDNYACAVCALTDCENCNVIIFCDGCNLAVHQDCYGVPHVPEGQWLCRRCILSPTKAPSCILCPNQGGALKCIKETNDWAHLLCALWIPELTIGNSTLMEPIDNIGAIPKERWKLVCSICKIQTGACIQCSDQRCCTAFHVTCARKTGLGMSMENYDSVNSGDLALRAYCKRHSHHHDLDIKSTTAAGSLATQQQSLADKSSIGLKSLAVGQVSFAGPLIAPDYILSRLENLPCVQETNDRQSTRSLITTIARYWTLKRGPQHSPPLIGRLQLTPWSAFISFIGQERPEETQTKMSSHPHTMATTIGSTSPKTSRLNLSAKRSLLSINLPSVSLTPCKRRR</sequence>
<dbReference type="InParanoid" id="A0A168RSE2"/>
<dbReference type="CDD" id="cd15492">
    <property type="entry name" value="PHD_BRPF_JADE_like"/>
    <property type="match status" value="1"/>
</dbReference>
<feature type="region of interest" description="Disordered" evidence="6">
    <location>
        <begin position="334"/>
        <end position="355"/>
    </location>
</feature>
<gene>
    <name evidence="9" type="primary">ABSGL_12967.1 scaffold 13554</name>
</gene>
<dbReference type="InterPro" id="IPR019542">
    <property type="entry name" value="Enhancer_polycomb-like_N"/>
</dbReference>
<dbReference type="GO" id="GO:0006357">
    <property type="term" value="P:regulation of transcription by RNA polymerase II"/>
    <property type="evidence" value="ECO:0007669"/>
    <property type="project" value="TreeGrafter"/>
</dbReference>
<dbReference type="InterPro" id="IPR019787">
    <property type="entry name" value="Znf_PHD-finger"/>
</dbReference>